<proteinExistence type="predicted"/>
<keyword evidence="1" id="KW-0732">Signal</keyword>
<dbReference type="AlphaFoldDB" id="A0AAD4PIB2"/>
<evidence type="ECO:0000313" key="2">
    <source>
        <dbReference type="EMBL" id="KAH8366183.1"/>
    </source>
</evidence>
<feature type="signal peptide" evidence="1">
    <location>
        <begin position="1"/>
        <end position="21"/>
    </location>
</feature>
<sequence>AMATLVILVLMLGLSLRGGDTFTTGTNNSKLLAILNASAPALDVLLHIDVLAGESAPLTTAVSPLSLESIIRAEVNGDWERGRLVLQLANEARTLELKQAIYEALWLELQQTKQVYDPLKILDFYEQLAHQSHVPPALIEKIYGTFVSRSAQLLSAPFHTDSRSANFPLVNTLLQRLTLSTLDYIRDILEALFDAVLSLESTLSVVQRLGNYSASLTQLTMANLQLLKRSELQLDAGAQRALQANLRQLLEYATFGQEVERSLRLEVYAQLPPDERVLYTAQKVCLRNVSNENAYIYECPQTYLICTNARDPKKAAYYVQRGHGGVNSSLQFGFYSAYWRNRYILMESANQTSPNVNANANAIKKNVYSSEAIYWWRVVQVQAGVALYDAATSGSVLCGGDPAHWDGEEHHVYTRHALEFEANRRECTWSLEDCSDVA</sequence>
<evidence type="ECO:0000313" key="3">
    <source>
        <dbReference type="Proteomes" id="UP001200034"/>
    </source>
</evidence>
<feature type="non-terminal residue" evidence="2">
    <location>
        <position position="1"/>
    </location>
</feature>
<feature type="chain" id="PRO_5042214651" evidence="1">
    <location>
        <begin position="22"/>
        <end position="438"/>
    </location>
</feature>
<gene>
    <name evidence="2" type="ORF">KR093_010057</name>
</gene>
<name>A0AAD4PIB2_9MUSC</name>
<accession>A0AAD4PIB2</accession>
<reference evidence="2" key="1">
    <citation type="journal article" date="2021" name="Mol. Ecol. Resour.">
        <title>Phylogenomic analyses of the genus Drosophila reveals genomic signals of climate adaptation.</title>
        <authorList>
            <person name="Li F."/>
            <person name="Rane R.V."/>
            <person name="Luria V."/>
            <person name="Xiong Z."/>
            <person name="Chen J."/>
            <person name="Li Z."/>
            <person name="Catullo R.A."/>
            <person name="Griffin P.C."/>
            <person name="Schiffer M."/>
            <person name="Pearce S."/>
            <person name="Lee S.F."/>
            <person name="McElroy K."/>
            <person name="Stocker A."/>
            <person name="Shirriffs J."/>
            <person name="Cockerell F."/>
            <person name="Coppin C."/>
            <person name="Sgro C.M."/>
            <person name="Karger A."/>
            <person name="Cain J.W."/>
            <person name="Weber J.A."/>
            <person name="Santpere G."/>
            <person name="Kirschner M.W."/>
            <person name="Hoffmann A.A."/>
            <person name="Oakeshott J.G."/>
            <person name="Zhang G."/>
        </authorList>
    </citation>
    <scope>NUCLEOTIDE SEQUENCE</scope>
    <source>
        <strain evidence="2">BGI-SZ-2011g</strain>
    </source>
</reference>
<keyword evidence="3" id="KW-1185">Reference proteome</keyword>
<organism evidence="2 3">
    <name type="scientific">Drosophila rubida</name>
    <dbReference type="NCBI Taxonomy" id="30044"/>
    <lineage>
        <taxon>Eukaryota</taxon>
        <taxon>Metazoa</taxon>
        <taxon>Ecdysozoa</taxon>
        <taxon>Arthropoda</taxon>
        <taxon>Hexapoda</taxon>
        <taxon>Insecta</taxon>
        <taxon>Pterygota</taxon>
        <taxon>Neoptera</taxon>
        <taxon>Endopterygota</taxon>
        <taxon>Diptera</taxon>
        <taxon>Brachycera</taxon>
        <taxon>Muscomorpha</taxon>
        <taxon>Ephydroidea</taxon>
        <taxon>Drosophilidae</taxon>
        <taxon>Drosophila</taxon>
    </lineage>
</organism>
<evidence type="ECO:0000256" key="1">
    <source>
        <dbReference type="SAM" id="SignalP"/>
    </source>
</evidence>
<comment type="caution">
    <text evidence="2">The sequence shown here is derived from an EMBL/GenBank/DDBJ whole genome shotgun (WGS) entry which is preliminary data.</text>
</comment>
<protein>
    <submittedName>
        <fullName evidence="2">Uncharacterized protein</fullName>
    </submittedName>
</protein>
<dbReference type="Proteomes" id="UP001200034">
    <property type="component" value="Unassembled WGS sequence"/>
</dbReference>
<dbReference type="EMBL" id="JAJJHW010002774">
    <property type="protein sequence ID" value="KAH8366183.1"/>
    <property type="molecule type" value="Genomic_DNA"/>
</dbReference>